<protein>
    <submittedName>
        <fullName evidence="1">Uncharacterized protein</fullName>
    </submittedName>
</protein>
<organism evidence="1 2">
    <name type="scientific">Piloderma croceum (strain F 1598)</name>
    <dbReference type="NCBI Taxonomy" id="765440"/>
    <lineage>
        <taxon>Eukaryota</taxon>
        <taxon>Fungi</taxon>
        <taxon>Dikarya</taxon>
        <taxon>Basidiomycota</taxon>
        <taxon>Agaricomycotina</taxon>
        <taxon>Agaricomycetes</taxon>
        <taxon>Agaricomycetidae</taxon>
        <taxon>Atheliales</taxon>
        <taxon>Atheliaceae</taxon>
        <taxon>Piloderma</taxon>
    </lineage>
</organism>
<sequence length="63" mass="7328">MSRHQDYSMRRLESERSLPAKWLVSLRRNRQRPLCLWIACAACLTNLWPKGQTSNASSHSLSE</sequence>
<reference evidence="1 2" key="1">
    <citation type="submission" date="2014-04" db="EMBL/GenBank/DDBJ databases">
        <authorList>
            <consortium name="DOE Joint Genome Institute"/>
            <person name="Kuo A."/>
            <person name="Tarkka M."/>
            <person name="Buscot F."/>
            <person name="Kohler A."/>
            <person name="Nagy L.G."/>
            <person name="Floudas D."/>
            <person name="Copeland A."/>
            <person name="Barry K.W."/>
            <person name="Cichocki N."/>
            <person name="Veneault-Fourrey C."/>
            <person name="LaButti K."/>
            <person name="Lindquist E.A."/>
            <person name="Lipzen A."/>
            <person name="Lundell T."/>
            <person name="Morin E."/>
            <person name="Murat C."/>
            <person name="Sun H."/>
            <person name="Tunlid A."/>
            <person name="Henrissat B."/>
            <person name="Grigoriev I.V."/>
            <person name="Hibbett D.S."/>
            <person name="Martin F."/>
            <person name="Nordberg H.P."/>
            <person name="Cantor M.N."/>
            <person name="Hua S.X."/>
        </authorList>
    </citation>
    <scope>NUCLEOTIDE SEQUENCE [LARGE SCALE GENOMIC DNA]</scope>
    <source>
        <strain evidence="1 2">F 1598</strain>
    </source>
</reference>
<reference evidence="2" key="2">
    <citation type="submission" date="2015-01" db="EMBL/GenBank/DDBJ databases">
        <title>Evolutionary Origins and Diversification of the Mycorrhizal Mutualists.</title>
        <authorList>
            <consortium name="DOE Joint Genome Institute"/>
            <consortium name="Mycorrhizal Genomics Consortium"/>
            <person name="Kohler A."/>
            <person name="Kuo A."/>
            <person name="Nagy L.G."/>
            <person name="Floudas D."/>
            <person name="Copeland A."/>
            <person name="Barry K.W."/>
            <person name="Cichocki N."/>
            <person name="Veneault-Fourrey C."/>
            <person name="LaButti K."/>
            <person name="Lindquist E.A."/>
            <person name="Lipzen A."/>
            <person name="Lundell T."/>
            <person name="Morin E."/>
            <person name="Murat C."/>
            <person name="Riley R."/>
            <person name="Ohm R."/>
            <person name="Sun H."/>
            <person name="Tunlid A."/>
            <person name="Henrissat B."/>
            <person name="Grigoriev I.V."/>
            <person name="Hibbett D.S."/>
            <person name="Martin F."/>
        </authorList>
    </citation>
    <scope>NUCLEOTIDE SEQUENCE [LARGE SCALE GENOMIC DNA]</scope>
    <source>
        <strain evidence="2">F 1598</strain>
    </source>
</reference>
<dbReference type="HOGENOM" id="CLU_2886644_0_0_1"/>
<name>A0A0C3BK18_PILCF</name>
<dbReference type="Proteomes" id="UP000054166">
    <property type="component" value="Unassembled WGS sequence"/>
</dbReference>
<dbReference type="AlphaFoldDB" id="A0A0C3BK18"/>
<evidence type="ECO:0000313" key="2">
    <source>
        <dbReference type="Proteomes" id="UP000054166"/>
    </source>
</evidence>
<keyword evidence="2" id="KW-1185">Reference proteome</keyword>
<proteinExistence type="predicted"/>
<dbReference type="EMBL" id="KN833022">
    <property type="protein sequence ID" value="KIM77677.1"/>
    <property type="molecule type" value="Genomic_DNA"/>
</dbReference>
<gene>
    <name evidence="1" type="ORF">PILCRDRAFT_825115</name>
</gene>
<dbReference type="InParanoid" id="A0A0C3BK18"/>
<accession>A0A0C3BK18</accession>
<evidence type="ECO:0000313" key="1">
    <source>
        <dbReference type="EMBL" id="KIM77677.1"/>
    </source>
</evidence>